<evidence type="ECO:0000313" key="2">
    <source>
        <dbReference type="Proteomes" id="UP001063166"/>
    </source>
</evidence>
<keyword evidence="2" id="KW-1185">Reference proteome</keyword>
<dbReference type="OrthoDB" id="3044478at2759"/>
<gene>
    <name evidence="1" type="ORF">LshimejAT787_1103540</name>
</gene>
<comment type="caution">
    <text evidence="1">The sequence shown here is derived from an EMBL/GenBank/DDBJ whole genome shotgun (WGS) entry which is preliminary data.</text>
</comment>
<sequence length="325" mass="36560">MRSSPMFTYGYGSAGLPPTTTSPVDALSAVALREAYDLAIEISCTPRALAVCSSALRWPFANDVTSDTSPLDVPLDCIAPPDLGTSVVAWYRSRPVRVVVDLHSGIYDRRKYLPDASVIYISGQVVACLSASFWLELSNPELWRRHLLLTAIVIAREMFCYLRYSKHCRLSRYSHPQFWSDTAVHDQCCPQEFDNPVKAGAWWEDKVFGGAIEGLLYDSQVSAYHRGLRNVYFCPDTSARPVAFIKALCLRSGQMPGRWGEIPQYVVDRLCDDPSRYALPLSNRITVFKERVYRVPFYLNRGGEVFFMNVVGWRQGNQGLSAFGV</sequence>
<evidence type="ECO:0000313" key="1">
    <source>
        <dbReference type="EMBL" id="GLB42339.1"/>
    </source>
</evidence>
<dbReference type="EMBL" id="BRPK01000011">
    <property type="protein sequence ID" value="GLB42339.1"/>
    <property type="molecule type" value="Genomic_DNA"/>
</dbReference>
<protein>
    <submittedName>
        <fullName evidence="1">Uncharacterized protein</fullName>
    </submittedName>
</protein>
<organism evidence="1 2">
    <name type="scientific">Lyophyllum shimeji</name>
    <name type="common">Hon-shimeji</name>
    <name type="synonym">Tricholoma shimeji</name>
    <dbReference type="NCBI Taxonomy" id="47721"/>
    <lineage>
        <taxon>Eukaryota</taxon>
        <taxon>Fungi</taxon>
        <taxon>Dikarya</taxon>
        <taxon>Basidiomycota</taxon>
        <taxon>Agaricomycotina</taxon>
        <taxon>Agaricomycetes</taxon>
        <taxon>Agaricomycetidae</taxon>
        <taxon>Agaricales</taxon>
        <taxon>Tricholomatineae</taxon>
        <taxon>Lyophyllaceae</taxon>
        <taxon>Lyophyllum</taxon>
    </lineage>
</organism>
<dbReference type="Proteomes" id="UP001063166">
    <property type="component" value="Unassembled WGS sequence"/>
</dbReference>
<reference evidence="1" key="1">
    <citation type="submission" date="2022-07" db="EMBL/GenBank/DDBJ databases">
        <title>The genome of Lyophyllum shimeji provides insight into the initial evolution of ectomycorrhizal fungal genome.</title>
        <authorList>
            <person name="Kobayashi Y."/>
            <person name="Shibata T."/>
            <person name="Hirakawa H."/>
            <person name="Shigenobu S."/>
            <person name="Nishiyama T."/>
            <person name="Yamada A."/>
            <person name="Hasebe M."/>
            <person name="Kawaguchi M."/>
        </authorList>
    </citation>
    <scope>NUCLEOTIDE SEQUENCE</scope>
    <source>
        <strain evidence="1">AT787</strain>
    </source>
</reference>
<proteinExistence type="predicted"/>
<accession>A0A9P3UP48</accession>
<name>A0A9P3UP48_LYOSH</name>
<dbReference type="AlphaFoldDB" id="A0A9P3UP48"/>